<sequence>MTQTQSAPQPATWSPPAQQPGTPAVQPPASQTASRRNAIARWFDGTPGRMRAILILAAAMSVVFGLCAAQGFRQSDGALTRAEENAAQLVRIQEIHTNLVSANADATNAFLVGGLEPPAQRQHFVDSMASAAGLIAEAATAQPADQEALGALNKTLLTYQGLIEQARANNRQGLPIGSQYLRDANAVLQNDSLPLVQALVQANEDRTADEFGAVSDGTIWVLVAGVLTLLVFAFALRWLARRTHRYINVPIAAGALLVLVTVIVGSVALSSAAGDASDTEADAYADTLAMSRARIAAYDARSNESLTLIARGSGDAFDKAYQAAAGRVEEQLSKLSGTAADSIRTDWDAYRTVHAEVRKRDGAGQWDSAVDLAIGTSKDPANSVKTFQAFDQTSADQLTNTSAAVTSNLSDSRNGLPPIGWLGLPIGIAAALLVAWGMSQRLEEYR</sequence>
<dbReference type="RefSeq" id="WP_131518894.1">
    <property type="nucleotide sequence ID" value="NZ_SJKD01000014.1"/>
</dbReference>
<feature type="transmembrane region" description="Helical" evidence="2">
    <location>
        <begin position="219"/>
        <end position="239"/>
    </location>
</feature>
<evidence type="ECO:0000256" key="2">
    <source>
        <dbReference type="SAM" id="Phobius"/>
    </source>
</evidence>
<name>A0A4R0IYG1_9ACTN</name>
<keyword evidence="2" id="KW-0472">Membrane</keyword>
<accession>A0A4R0IYG1</accession>
<feature type="transmembrane region" description="Helical" evidence="2">
    <location>
        <begin position="246"/>
        <end position="269"/>
    </location>
</feature>
<feature type="region of interest" description="Disordered" evidence="1">
    <location>
        <begin position="1"/>
        <end position="33"/>
    </location>
</feature>
<dbReference type="AlphaFoldDB" id="A0A4R0IYG1"/>
<gene>
    <name evidence="3" type="ORF">E0H75_39700</name>
</gene>
<proteinExistence type="predicted"/>
<protein>
    <recommendedName>
        <fullName evidence="5">Secreted protein</fullName>
    </recommendedName>
</protein>
<feature type="compositionally biased region" description="Polar residues" evidence="1">
    <location>
        <begin position="1"/>
        <end position="21"/>
    </location>
</feature>
<dbReference type="Proteomes" id="UP000293342">
    <property type="component" value="Unassembled WGS sequence"/>
</dbReference>
<evidence type="ECO:0000313" key="4">
    <source>
        <dbReference type="Proteomes" id="UP000293342"/>
    </source>
</evidence>
<comment type="caution">
    <text evidence="3">The sequence shown here is derived from an EMBL/GenBank/DDBJ whole genome shotgun (WGS) entry which is preliminary data.</text>
</comment>
<evidence type="ECO:0008006" key="5">
    <source>
        <dbReference type="Google" id="ProtNLM"/>
    </source>
</evidence>
<keyword evidence="4" id="KW-1185">Reference proteome</keyword>
<dbReference type="EMBL" id="SJKD01000014">
    <property type="protein sequence ID" value="TCC39111.1"/>
    <property type="molecule type" value="Genomic_DNA"/>
</dbReference>
<keyword evidence="2" id="KW-1133">Transmembrane helix</keyword>
<evidence type="ECO:0000313" key="3">
    <source>
        <dbReference type="EMBL" id="TCC39111.1"/>
    </source>
</evidence>
<reference evidence="3 4" key="1">
    <citation type="submission" date="2019-02" db="EMBL/GenBank/DDBJ databases">
        <title>Kribbella capetownensis sp. nov. and Kribbella speibonae sp. nov., isolated from soil.</title>
        <authorList>
            <person name="Curtis S.M."/>
            <person name="Norton I."/>
            <person name="Everest G.J."/>
            <person name="Meyers P.R."/>
        </authorList>
    </citation>
    <scope>NUCLEOTIDE SEQUENCE [LARGE SCALE GENOMIC DNA]</scope>
    <source>
        <strain evidence="3 4">YM53</strain>
    </source>
</reference>
<organism evidence="3 4">
    <name type="scientific">Kribbella capetownensis</name>
    <dbReference type="NCBI Taxonomy" id="1572659"/>
    <lineage>
        <taxon>Bacteria</taxon>
        <taxon>Bacillati</taxon>
        <taxon>Actinomycetota</taxon>
        <taxon>Actinomycetes</taxon>
        <taxon>Propionibacteriales</taxon>
        <taxon>Kribbellaceae</taxon>
        <taxon>Kribbella</taxon>
    </lineage>
</organism>
<evidence type="ECO:0000256" key="1">
    <source>
        <dbReference type="SAM" id="MobiDB-lite"/>
    </source>
</evidence>
<keyword evidence="2" id="KW-0812">Transmembrane</keyword>
<dbReference type="OrthoDB" id="3218196at2"/>
<feature type="transmembrane region" description="Helical" evidence="2">
    <location>
        <begin position="419"/>
        <end position="438"/>
    </location>
</feature>
<feature type="transmembrane region" description="Helical" evidence="2">
    <location>
        <begin position="52"/>
        <end position="72"/>
    </location>
</feature>